<sequence>METPRANRLWAHLVVEELLRCGVGLFCVAPGSRSTPLVAALAANKKAESLVHFDERGTAFAALGYARATGLPAAWITTSGTAVANGLPAVVEAATDGVPMILLTADRPPELRQTGANQTIDQPDIFGDFVRWRFDLPAPSLDVDPASVLTTVDQAAYRALRAPSGPVHLNLMFREPLIPDPEEDDELPSGPDRWREKDGPYTRYAATKPAVDGAEIRALWHELRPVERGLVVAGRLASREQGEAVEKLALALGWPLLPDVGSQVRLGGGLGNVAFYDALLADEAFAGGHAPEAVLHVGGRALSKRLEGFVARVRPDPYVVVRENPFRLDPGHGVTHSVESDVVGFCAALVRAADDAPSFADPSWAEGWRAASNRAGAALDRSFAGGRGLDEPLVARLVSKEVPEGHGLVVASSMPIRDLDAYAAAEGVGVPVAANRGASGIDGTVATAAGFARGSGGPVTLLMGDLALLHDLNSLAMLRGLPVTVVVLNNDGGGIFSFLPVSRHRDFFEPYFGTPQGVGFESAAAMFGLDYARPQTAEEFLTAYLASLSGDGPALIEVRTDRAGNVTTHQELLREVSAAIREG</sequence>
<comment type="similarity">
    <text evidence="7">Belongs to the TPP enzyme family. MenD subfamily.</text>
</comment>
<feature type="domain" description="Thiamine pyrophosphate enzyme TPP-binding" evidence="9">
    <location>
        <begin position="439"/>
        <end position="558"/>
    </location>
</feature>
<comment type="cofactor">
    <cofactor evidence="7">
        <name>Mg(2+)</name>
        <dbReference type="ChEBI" id="CHEBI:18420"/>
    </cofactor>
    <cofactor evidence="7">
        <name>Mn(2+)</name>
        <dbReference type="ChEBI" id="CHEBI:29035"/>
    </cofactor>
</comment>
<evidence type="ECO:0000259" key="11">
    <source>
        <dbReference type="Pfam" id="PF16582"/>
    </source>
</evidence>
<dbReference type="CDD" id="cd02009">
    <property type="entry name" value="TPP_SHCHC_synthase"/>
    <property type="match status" value="1"/>
</dbReference>
<dbReference type="PIRSF" id="PIRSF004983">
    <property type="entry name" value="MenD"/>
    <property type="match status" value="1"/>
</dbReference>
<comment type="subunit">
    <text evidence="7">Homodimer.</text>
</comment>
<reference evidence="12 13" key="1">
    <citation type="submission" date="2019-10" db="EMBL/GenBank/DDBJ databases">
        <title>Rubrobacter sp nov SCSIO 52090 isolated from a deep-sea sediment in the South China Sea.</title>
        <authorList>
            <person name="Chen R.W."/>
        </authorList>
    </citation>
    <scope>NUCLEOTIDE SEQUENCE [LARGE SCALE GENOMIC DNA]</scope>
    <source>
        <strain evidence="12 13">SCSIO 52909</strain>
    </source>
</reference>
<dbReference type="GO" id="GO:0030145">
    <property type="term" value="F:manganese ion binding"/>
    <property type="evidence" value="ECO:0007669"/>
    <property type="project" value="UniProtKB-UniRule"/>
</dbReference>
<comment type="pathway">
    <text evidence="7">Quinol/quinone metabolism; 1,4-dihydroxy-2-naphthoate biosynthesis; 1,4-dihydroxy-2-naphthoate from chorismate: step 2/7.</text>
</comment>
<name>A0A6G8QC02_9ACTN</name>
<dbReference type="NCBIfam" id="TIGR00173">
    <property type="entry name" value="menD"/>
    <property type="match status" value="1"/>
</dbReference>
<evidence type="ECO:0000313" key="13">
    <source>
        <dbReference type="Proteomes" id="UP000501452"/>
    </source>
</evidence>
<comment type="cofactor">
    <cofactor evidence="7">
        <name>thiamine diphosphate</name>
        <dbReference type="ChEBI" id="CHEBI:58937"/>
    </cofactor>
    <text evidence="7">Binds 1 thiamine pyrophosphate per subunit.</text>
</comment>
<dbReference type="InterPro" id="IPR032264">
    <property type="entry name" value="MenD_middle"/>
</dbReference>
<dbReference type="Pfam" id="PF02775">
    <property type="entry name" value="TPP_enzyme_C"/>
    <property type="match status" value="1"/>
</dbReference>
<evidence type="ECO:0000256" key="1">
    <source>
        <dbReference type="ARBA" id="ARBA00022428"/>
    </source>
</evidence>
<keyword evidence="6 7" id="KW-0464">Manganese</keyword>
<evidence type="ECO:0000256" key="8">
    <source>
        <dbReference type="SAM" id="MobiDB-lite"/>
    </source>
</evidence>
<dbReference type="InterPro" id="IPR029035">
    <property type="entry name" value="DHS-like_NAD/FAD-binding_dom"/>
</dbReference>
<keyword evidence="5 7" id="KW-0786">Thiamine pyrophosphate</keyword>
<keyword evidence="3 7" id="KW-0479">Metal-binding</keyword>
<feature type="domain" description="Thiamine pyrophosphate enzyme N-terminal TPP-binding" evidence="10">
    <location>
        <begin position="11"/>
        <end position="123"/>
    </location>
</feature>
<dbReference type="CDD" id="cd07037">
    <property type="entry name" value="TPP_PYR_MenD"/>
    <property type="match status" value="1"/>
</dbReference>
<dbReference type="GO" id="GO:0070204">
    <property type="term" value="F:2-succinyl-5-enolpyruvyl-6-hydroxy-3-cyclohexene-1-carboxylic-acid synthase activity"/>
    <property type="evidence" value="ECO:0007669"/>
    <property type="project" value="UniProtKB-UniRule"/>
</dbReference>
<comment type="pathway">
    <text evidence="7">Quinol/quinone metabolism; menaquinone biosynthesis.</text>
</comment>
<dbReference type="InterPro" id="IPR004433">
    <property type="entry name" value="MenaQ_synth_MenD"/>
</dbReference>
<keyword evidence="2 7" id="KW-0808">Transferase</keyword>
<dbReference type="EMBL" id="CP045119">
    <property type="protein sequence ID" value="QIN84020.1"/>
    <property type="molecule type" value="Genomic_DNA"/>
</dbReference>
<dbReference type="GO" id="GO:0009234">
    <property type="term" value="P:menaquinone biosynthetic process"/>
    <property type="evidence" value="ECO:0007669"/>
    <property type="project" value="UniProtKB-UniRule"/>
</dbReference>
<dbReference type="Proteomes" id="UP000501452">
    <property type="component" value="Chromosome"/>
</dbReference>
<evidence type="ECO:0000259" key="10">
    <source>
        <dbReference type="Pfam" id="PF02776"/>
    </source>
</evidence>
<evidence type="ECO:0000256" key="6">
    <source>
        <dbReference type="ARBA" id="ARBA00023211"/>
    </source>
</evidence>
<evidence type="ECO:0000259" key="9">
    <source>
        <dbReference type="Pfam" id="PF02775"/>
    </source>
</evidence>
<keyword evidence="4 7" id="KW-0460">Magnesium</keyword>
<accession>A0A6G8QC02</accession>
<dbReference type="PANTHER" id="PTHR42916:SF1">
    <property type="entry name" value="PROTEIN PHYLLO, CHLOROPLASTIC"/>
    <property type="match status" value="1"/>
</dbReference>
<dbReference type="KEGG" id="rub:GBA63_16235"/>
<organism evidence="12 13">
    <name type="scientific">Rubrobacter tropicus</name>
    <dbReference type="NCBI Taxonomy" id="2653851"/>
    <lineage>
        <taxon>Bacteria</taxon>
        <taxon>Bacillati</taxon>
        <taxon>Actinomycetota</taxon>
        <taxon>Rubrobacteria</taxon>
        <taxon>Rubrobacterales</taxon>
        <taxon>Rubrobacteraceae</taxon>
        <taxon>Rubrobacter</taxon>
    </lineage>
</organism>
<dbReference type="GO" id="GO:0000287">
    <property type="term" value="F:magnesium ion binding"/>
    <property type="evidence" value="ECO:0007669"/>
    <property type="project" value="UniProtKB-UniRule"/>
</dbReference>
<dbReference type="Gene3D" id="3.40.50.970">
    <property type="match status" value="2"/>
</dbReference>
<dbReference type="Pfam" id="PF16582">
    <property type="entry name" value="TPP_enzyme_M_2"/>
    <property type="match status" value="1"/>
</dbReference>
<feature type="domain" description="Menaquinone biosynthesis protein MenD middle" evidence="11">
    <location>
        <begin position="193"/>
        <end position="407"/>
    </location>
</feature>
<keyword evidence="1 7" id="KW-0474">Menaquinone biosynthesis</keyword>
<dbReference type="UniPathway" id="UPA00079"/>
<evidence type="ECO:0000256" key="4">
    <source>
        <dbReference type="ARBA" id="ARBA00022842"/>
    </source>
</evidence>
<dbReference type="AlphaFoldDB" id="A0A6G8QC02"/>
<dbReference type="RefSeq" id="WP_166177830.1">
    <property type="nucleotide sequence ID" value="NZ_CP045119.1"/>
</dbReference>
<keyword evidence="13" id="KW-1185">Reference proteome</keyword>
<gene>
    <name evidence="7 12" type="primary">menD</name>
    <name evidence="12" type="ORF">GBA63_16235</name>
</gene>
<comment type="function">
    <text evidence="7">Catalyzes the thiamine diphosphate-dependent decarboxylation of 2-oxoglutarate and the subsequent addition of the resulting succinic semialdehyde-thiamine pyrophosphate anion to isochorismate to yield 2-succinyl-5-enolpyruvyl-6-hydroxy-3-cyclohexene-1-carboxylate (SEPHCHC).</text>
</comment>
<dbReference type="Pfam" id="PF02776">
    <property type="entry name" value="TPP_enzyme_N"/>
    <property type="match status" value="1"/>
</dbReference>
<dbReference type="EC" id="2.2.1.9" evidence="7"/>
<proteinExistence type="inferred from homology"/>
<comment type="catalytic activity">
    <reaction evidence="7">
        <text>isochorismate + 2-oxoglutarate + H(+) = 5-enolpyruvoyl-6-hydroxy-2-succinyl-cyclohex-3-ene-1-carboxylate + CO2</text>
        <dbReference type="Rhea" id="RHEA:25593"/>
        <dbReference type="ChEBI" id="CHEBI:15378"/>
        <dbReference type="ChEBI" id="CHEBI:16526"/>
        <dbReference type="ChEBI" id="CHEBI:16810"/>
        <dbReference type="ChEBI" id="CHEBI:29780"/>
        <dbReference type="ChEBI" id="CHEBI:58818"/>
        <dbReference type="EC" id="2.2.1.9"/>
    </reaction>
</comment>
<dbReference type="PANTHER" id="PTHR42916">
    <property type="entry name" value="2-SUCCINYL-5-ENOLPYRUVYL-6-HYDROXY-3-CYCLOHEXENE-1-CARBOXYLATE SYNTHASE"/>
    <property type="match status" value="1"/>
</dbReference>
<dbReference type="InterPro" id="IPR012001">
    <property type="entry name" value="Thiamin_PyroP_enz_TPP-bd_dom"/>
</dbReference>
<evidence type="ECO:0000256" key="5">
    <source>
        <dbReference type="ARBA" id="ARBA00023052"/>
    </source>
</evidence>
<protein>
    <recommendedName>
        <fullName evidence="7">2-succinyl-5-enolpyruvyl-6-hydroxy-3-cyclohexene-1-carboxylate synthase</fullName>
        <shortName evidence="7">SEPHCHC synthase</shortName>
        <ecNumber evidence="7">2.2.1.9</ecNumber>
    </recommendedName>
    <alternativeName>
        <fullName evidence="7">Menaquinone biosynthesis protein MenD</fullName>
    </alternativeName>
</protein>
<dbReference type="SUPFAM" id="SSF52518">
    <property type="entry name" value="Thiamin diphosphate-binding fold (THDP-binding)"/>
    <property type="match status" value="2"/>
</dbReference>
<dbReference type="GO" id="GO:0030976">
    <property type="term" value="F:thiamine pyrophosphate binding"/>
    <property type="evidence" value="ECO:0007669"/>
    <property type="project" value="UniProtKB-UniRule"/>
</dbReference>
<dbReference type="SUPFAM" id="SSF52467">
    <property type="entry name" value="DHS-like NAD/FAD-binding domain"/>
    <property type="match status" value="1"/>
</dbReference>
<feature type="region of interest" description="Disordered" evidence="8">
    <location>
        <begin position="178"/>
        <end position="199"/>
    </location>
</feature>
<dbReference type="HAMAP" id="MF_01659">
    <property type="entry name" value="MenD"/>
    <property type="match status" value="1"/>
</dbReference>
<dbReference type="InterPro" id="IPR029061">
    <property type="entry name" value="THDP-binding"/>
</dbReference>
<evidence type="ECO:0000256" key="7">
    <source>
        <dbReference type="HAMAP-Rule" id="MF_01659"/>
    </source>
</evidence>
<dbReference type="Gene3D" id="3.40.50.1220">
    <property type="entry name" value="TPP-binding domain"/>
    <property type="match status" value="1"/>
</dbReference>
<dbReference type="UniPathway" id="UPA01057">
    <property type="reaction ID" value="UER00164"/>
</dbReference>
<dbReference type="InterPro" id="IPR011766">
    <property type="entry name" value="TPP_enzyme_TPP-bd"/>
</dbReference>
<evidence type="ECO:0000256" key="3">
    <source>
        <dbReference type="ARBA" id="ARBA00022723"/>
    </source>
</evidence>
<evidence type="ECO:0000256" key="2">
    <source>
        <dbReference type="ARBA" id="ARBA00022679"/>
    </source>
</evidence>
<evidence type="ECO:0000313" key="12">
    <source>
        <dbReference type="EMBL" id="QIN84020.1"/>
    </source>
</evidence>